<sequence length="41" mass="4665">MLRIYLSAQMYEALEDIIAGGATPPINLYERFLGWAQQSHP</sequence>
<accession>A0A561WNC2</accession>
<name>A0A561WNC2_ACTTI</name>
<evidence type="ECO:0000313" key="2">
    <source>
        <dbReference type="Proteomes" id="UP000320239"/>
    </source>
</evidence>
<dbReference type="Proteomes" id="UP000320239">
    <property type="component" value="Unassembled WGS sequence"/>
</dbReference>
<dbReference type="EMBL" id="VIWY01000001">
    <property type="protein sequence ID" value="TWG25376.1"/>
    <property type="molecule type" value="Genomic_DNA"/>
</dbReference>
<protein>
    <submittedName>
        <fullName evidence="1">Uncharacterized protein</fullName>
    </submittedName>
</protein>
<comment type="caution">
    <text evidence="1">The sequence shown here is derived from an EMBL/GenBank/DDBJ whole genome shotgun (WGS) entry which is preliminary data.</text>
</comment>
<evidence type="ECO:0000313" key="1">
    <source>
        <dbReference type="EMBL" id="TWG25376.1"/>
    </source>
</evidence>
<proteinExistence type="predicted"/>
<gene>
    <name evidence="1" type="ORF">FHX34_101342</name>
</gene>
<reference evidence="1 2" key="1">
    <citation type="submission" date="2019-06" db="EMBL/GenBank/DDBJ databases">
        <title>Sequencing the genomes of 1000 actinobacteria strains.</title>
        <authorList>
            <person name="Klenk H.-P."/>
        </authorList>
    </citation>
    <scope>NUCLEOTIDE SEQUENCE [LARGE SCALE GENOMIC DNA]</scope>
    <source>
        <strain evidence="1 2">DSM 43866</strain>
    </source>
</reference>
<organism evidence="1 2">
    <name type="scientific">Actinoplanes teichomyceticus</name>
    <dbReference type="NCBI Taxonomy" id="1867"/>
    <lineage>
        <taxon>Bacteria</taxon>
        <taxon>Bacillati</taxon>
        <taxon>Actinomycetota</taxon>
        <taxon>Actinomycetes</taxon>
        <taxon>Micromonosporales</taxon>
        <taxon>Micromonosporaceae</taxon>
        <taxon>Actinoplanes</taxon>
    </lineage>
</organism>
<dbReference type="AlphaFoldDB" id="A0A561WNC2"/>
<keyword evidence="2" id="KW-1185">Reference proteome</keyword>